<name>A0A1J5QLV8_9ZZZZ</name>
<accession>A0A1J5QLV8</accession>
<proteinExistence type="predicted"/>
<protein>
    <submittedName>
        <fullName evidence="2">Uncharacterized protein</fullName>
    </submittedName>
</protein>
<sequence>MTFPAPDSALRAVSFPTRTATAANPTMAHDDDSAERQAPDQDDPSLEGDAPPRPWAKQPGADAIRAPLRIPTLAELERMLVIMALVDQVTNEDAPRPLLN</sequence>
<organism evidence="2">
    <name type="scientific">mine drainage metagenome</name>
    <dbReference type="NCBI Taxonomy" id="410659"/>
    <lineage>
        <taxon>unclassified sequences</taxon>
        <taxon>metagenomes</taxon>
        <taxon>ecological metagenomes</taxon>
    </lineage>
</organism>
<feature type="compositionally biased region" description="Basic and acidic residues" evidence="1">
    <location>
        <begin position="28"/>
        <end position="39"/>
    </location>
</feature>
<reference evidence="2" key="1">
    <citation type="submission" date="2016-10" db="EMBL/GenBank/DDBJ databases">
        <title>Sequence of Gallionella enrichment culture.</title>
        <authorList>
            <person name="Poehlein A."/>
            <person name="Muehling M."/>
            <person name="Daniel R."/>
        </authorList>
    </citation>
    <scope>NUCLEOTIDE SEQUENCE</scope>
</reference>
<evidence type="ECO:0000313" key="2">
    <source>
        <dbReference type="EMBL" id="OIQ84513.1"/>
    </source>
</evidence>
<gene>
    <name evidence="2" type="ORF">GALL_336540</name>
</gene>
<comment type="caution">
    <text evidence="2">The sequence shown here is derived from an EMBL/GenBank/DDBJ whole genome shotgun (WGS) entry which is preliminary data.</text>
</comment>
<dbReference type="AlphaFoldDB" id="A0A1J5QLV8"/>
<dbReference type="EMBL" id="MLJW01000612">
    <property type="protein sequence ID" value="OIQ84513.1"/>
    <property type="molecule type" value="Genomic_DNA"/>
</dbReference>
<feature type="region of interest" description="Disordered" evidence="1">
    <location>
        <begin position="1"/>
        <end position="66"/>
    </location>
</feature>
<evidence type="ECO:0000256" key="1">
    <source>
        <dbReference type="SAM" id="MobiDB-lite"/>
    </source>
</evidence>